<feature type="domain" description="Sperm microtubule inner protein 1 C-terminal" evidence="1">
    <location>
        <begin position="109"/>
        <end position="208"/>
    </location>
</feature>
<proteinExistence type="predicted"/>
<organism evidence="2">
    <name type="scientific">Spodoptera frugiperda</name>
    <name type="common">Fall armyworm</name>
    <dbReference type="NCBI Taxonomy" id="7108"/>
    <lineage>
        <taxon>Eukaryota</taxon>
        <taxon>Metazoa</taxon>
        <taxon>Ecdysozoa</taxon>
        <taxon>Arthropoda</taxon>
        <taxon>Hexapoda</taxon>
        <taxon>Insecta</taxon>
        <taxon>Pterygota</taxon>
        <taxon>Neoptera</taxon>
        <taxon>Endopterygota</taxon>
        <taxon>Lepidoptera</taxon>
        <taxon>Glossata</taxon>
        <taxon>Ditrysia</taxon>
        <taxon>Noctuoidea</taxon>
        <taxon>Noctuidae</taxon>
        <taxon>Amphipyrinae</taxon>
        <taxon>Spodoptera</taxon>
    </lineage>
</organism>
<dbReference type="InterPro" id="IPR054323">
    <property type="entry name" value="SPMIP1_C"/>
</dbReference>
<dbReference type="PANTHER" id="PTHR35826:SF1">
    <property type="entry name" value="PROTEIN ATP6V1FNB-LIKE"/>
    <property type="match status" value="1"/>
</dbReference>
<dbReference type="Pfam" id="PF22589">
    <property type="entry name" value="SPMIP1"/>
    <property type="match status" value="1"/>
</dbReference>
<evidence type="ECO:0000313" key="2">
    <source>
        <dbReference type="EMBL" id="SOQ58863.1"/>
    </source>
</evidence>
<dbReference type="AlphaFoldDB" id="A0A2H1X0N0"/>
<name>A0A2H1X0N0_SPOFR</name>
<gene>
    <name evidence="2" type="ORF">SFRICE_024945</name>
</gene>
<dbReference type="EMBL" id="ODYU01012511">
    <property type="protein sequence ID" value="SOQ58863.1"/>
    <property type="molecule type" value="Genomic_DNA"/>
</dbReference>
<accession>A0A2H1X0N0</accession>
<reference evidence="2" key="1">
    <citation type="submission" date="2016-07" db="EMBL/GenBank/DDBJ databases">
        <authorList>
            <person name="Bretaudeau A."/>
        </authorList>
    </citation>
    <scope>NUCLEOTIDE SEQUENCE</scope>
    <source>
        <strain evidence="2">Rice</strain>
        <tissue evidence="2">Whole body</tissue>
    </source>
</reference>
<sequence>MPMDLTNPAIIRVLKEAYEKEKHIRVHWISKNTDKLKKAITLDREPKNHYVEDVYKHTMLGVMPMTVRDHIDSAVNRRKVPCRDARTIPGVANMLHDHSLIKIGIGDAEEDPRLARPDNDLNPDPIMRPVDPKLKKVLLKSKVPLARERYFKERYKLLPEKRFYLPECSSWDYGWRMKDSKMVNPREYARNLMLQRTLRSRVGPQPDPAYYQKPTVPGYAKCTNI</sequence>
<evidence type="ECO:0000259" key="1">
    <source>
        <dbReference type="Pfam" id="PF22589"/>
    </source>
</evidence>
<dbReference type="PANTHER" id="PTHR35826">
    <property type="entry name" value="PROTEIN ATP6V1FNB-LIKE"/>
    <property type="match status" value="1"/>
</dbReference>
<protein>
    <submittedName>
        <fullName evidence="2">SFRICE_024945</fullName>
    </submittedName>
</protein>